<gene>
    <name evidence="1" type="ORF">ACFSKV_18950</name>
</gene>
<feature type="non-terminal residue" evidence="1">
    <location>
        <position position="76"/>
    </location>
</feature>
<keyword evidence="2" id="KW-1185">Reference proteome</keyword>
<reference evidence="2" key="1">
    <citation type="journal article" date="2019" name="Int. J. Syst. Evol. Microbiol.">
        <title>The Global Catalogue of Microorganisms (GCM) 10K type strain sequencing project: providing services to taxonomists for standard genome sequencing and annotation.</title>
        <authorList>
            <consortium name="The Broad Institute Genomics Platform"/>
            <consortium name="The Broad Institute Genome Sequencing Center for Infectious Disease"/>
            <person name="Wu L."/>
            <person name="Ma J."/>
        </authorList>
    </citation>
    <scope>NUCLEOTIDE SEQUENCE [LARGE SCALE GENOMIC DNA]</scope>
    <source>
        <strain evidence="2">KCTC 19812</strain>
    </source>
</reference>
<proteinExistence type="predicted"/>
<protein>
    <recommendedName>
        <fullName evidence="3">Transposase</fullName>
    </recommendedName>
</protein>
<evidence type="ECO:0000313" key="1">
    <source>
        <dbReference type="EMBL" id="MFD2203662.1"/>
    </source>
</evidence>
<comment type="caution">
    <text evidence="1">The sequence shown here is derived from an EMBL/GenBank/DDBJ whole genome shotgun (WGS) entry which is preliminary data.</text>
</comment>
<dbReference type="Proteomes" id="UP001597414">
    <property type="component" value="Unassembled WGS sequence"/>
</dbReference>
<dbReference type="EMBL" id="JBHUIV010000031">
    <property type="protein sequence ID" value="MFD2203662.1"/>
    <property type="molecule type" value="Genomic_DNA"/>
</dbReference>
<accession>A0ABW5BC04</accession>
<sequence>MDSKLKEEAQYDLVLEFVRDHRRIHPMMGTRKLLELIREDTEKLGISIGRDRLFGLLRSEGLLVKRKKKYVVTTQS</sequence>
<organism evidence="1 2">
    <name type="scientific">Shivajiella indica</name>
    <dbReference type="NCBI Taxonomy" id="872115"/>
    <lineage>
        <taxon>Bacteria</taxon>
        <taxon>Pseudomonadati</taxon>
        <taxon>Bacteroidota</taxon>
        <taxon>Cytophagia</taxon>
        <taxon>Cytophagales</taxon>
        <taxon>Cyclobacteriaceae</taxon>
        <taxon>Shivajiella</taxon>
    </lineage>
</organism>
<evidence type="ECO:0008006" key="3">
    <source>
        <dbReference type="Google" id="ProtNLM"/>
    </source>
</evidence>
<evidence type="ECO:0000313" key="2">
    <source>
        <dbReference type="Proteomes" id="UP001597414"/>
    </source>
</evidence>
<name>A0ABW5BC04_9BACT</name>